<dbReference type="EMBL" id="MHIL01000015">
    <property type="protein sequence ID" value="OGY51744.1"/>
    <property type="molecule type" value="Genomic_DNA"/>
</dbReference>
<gene>
    <name evidence="1" type="ORF">A3J59_03695</name>
</gene>
<evidence type="ECO:0000313" key="1">
    <source>
        <dbReference type="EMBL" id="OGY51744.1"/>
    </source>
</evidence>
<comment type="caution">
    <text evidence="1">The sequence shown here is derived from an EMBL/GenBank/DDBJ whole genome shotgun (WGS) entry which is preliminary data.</text>
</comment>
<accession>A0A1G1YHL1</accession>
<name>A0A1G1YHL1_9BACT</name>
<reference evidence="1 2" key="1">
    <citation type="journal article" date="2016" name="Nat. Commun.">
        <title>Thousands of microbial genomes shed light on interconnected biogeochemical processes in an aquifer system.</title>
        <authorList>
            <person name="Anantharaman K."/>
            <person name="Brown C.T."/>
            <person name="Hug L.A."/>
            <person name="Sharon I."/>
            <person name="Castelle C.J."/>
            <person name="Probst A.J."/>
            <person name="Thomas B.C."/>
            <person name="Singh A."/>
            <person name="Wilkins M.J."/>
            <person name="Karaoz U."/>
            <person name="Brodie E.L."/>
            <person name="Williams K.H."/>
            <person name="Hubbard S.S."/>
            <person name="Banfield J.F."/>
        </authorList>
    </citation>
    <scope>NUCLEOTIDE SEQUENCE [LARGE SCALE GENOMIC DNA]</scope>
</reference>
<organism evidence="1 2">
    <name type="scientific">Candidatus Buchananbacteria bacterium RIFCSPHIGHO2_02_FULL_56_16</name>
    <dbReference type="NCBI Taxonomy" id="1797542"/>
    <lineage>
        <taxon>Bacteria</taxon>
        <taxon>Candidatus Buchananiibacteriota</taxon>
    </lineage>
</organism>
<protein>
    <submittedName>
        <fullName evidence="1">Uncharacterized protein</fullName>
    </submittedName>
</protein>
<sequence>MPNPAVAEQGSFKEAFGLEDVDDQQIFRCLSIGLIVGVAVGESFGDLATMTIEKTVQKISAIIRSKVGTRIPGLDRPLTVDQCQIILDVFDQNAAIFLEAASVQ</sequence>
<dbReference type="Proteomes" id="UP000177310">
    <property type="component" value="Unassembled WGS sequence"/>
</dbReference>
<evidence type="ECO:0000313" key="2">
    <source>
        <dbReference type="Proteomes" id="UP000177310"/>
    </source>
</evidence>
<proteinExistence type="predicted"/>
<dbReference type="AlphaFoldDB" id="A0A1G1YHL1"/>